<dbReference type="GO" id="GO:0005886">
    <property type="term" value="C:plasma membrane"/>
    <property type="evidence" value="ECO:0007669"/>
    <property type="project" value="UniProtKB-SubCell"/>
</dbReference>
<dbReference type="InterPro" id="IPR050321">
    <property type="entry name" value="Glycosyltr_2/OpgH_subfam"/>
</dbReference>
<evidence type="ECO:0000256" key="10">
    <source>
        <dbReference type="ARBA" id="ARBA00023136"/>
    </source>
</evidence>
<evidence type="ECO:0000256" key="1">
    <source>
        <dbReference type="ARBA" id="ARBA00004429"/>
    </source>
</evidence>
<keyword evidence="6" id="KW-0808">Transferase</keyword>
<evidence type="ECO:0000256" key="9">
    <source>
        <dbReference type="ARBA" id="ARBA00022989"/>
    </source>
</evidence>
<evidence type="ECO:0000256" key="6">
    <source>
        <dbReference type="ARBA" id="ARBA00022679"/>
    </source>
</evidence>
<keyword evidence="9 12" id="KW-1133">Transmembrane helix</keyword>
<dbReference type="Pfam" id="PF13632">
    <property type="entry name" value="Glyco_trans_2_3"/>
    <property type="match status" value="1"/>
</dbReference>
<evidence type="ECO:0000256" key="3">
    <source>
        <dbReference type="ARBA" id="ARBA00022475"/>
    </source>
</evidence>
<dbReference type="Gene3D" id="3.90.550.10">
    <property type="entry name" value="Spore Coat Polysaccharide Biosynthesis Protein SpsA, Chain A"/>
    <property type="match status" value="1"/>
</dbReference>
<keyword evidence="4" id="KW-0997">Cell inner membrane</keyword>
<dbReference type="InterPro" id="IPR001173">
    <property type="entry name" value="Glyco_trans_2-like"/>
</dbReference>
<dbReference type="GO" id="GO:0016760">
    <property type="term" value="F:cellulose synthase (UDP-forming) activity"/>
    <property type="evidence" value="ECO:0007669"/>
    <property type="project" value="UniProtKB-EC"/>
</dbReference>
<organism evidence="15 16">
    <name type="scientific">Zhenhengia yiwuensis</name>
    <dbReference type="NCBI Taxonomy" id="2763666"/>
    <lineage>
        <taxon>Bacteria</taxon>
        <taxon>Bacillati</taxon>
        <taxon>Bacillota</taxon>
        <taxon>Clostridia</taxon>
        <taxon>Lachnospirales</taxon>
        <taxon>Lachnospiraceae</taxon>
        <taxon>Zhenhengia</taxon>
    </lineage>
</organism>
<evidence type="ECO:0000313" key="15">
    <source>
        <dbReference type="EMBL" id="MBC8580240.1"/>
    </source>
</evidence>
<protein>
    <recommendedName>
        <fullName evidence="2">cellulose synthase (UDP-forming)</fullName>
        <ecNumber evidence="2">2.4.1.12</ecNumber>
    </recommendedName>
</protein>
<dbReference type="InterPro" id="IPR009875">
    <property type="entry name" value="PilZ_domain"/>
</dbReference>
<comment type="catalytic activity">
    <reaction evidence="11">
        <text>[(1-&gt;4)-beta-D-glucosyl](n) + UDP-alpha-D-glucose = [(1-&gt;4)-beta-D-glucosyl](n+1) + UDP + H(+)</text>
        <dbReference type="Rhea" id="RHEA:19929"/>
        <dbReference type="Rhea" id="RHEA-COMP:10033"/>
        <dbReference type="Rhea" id="RHEA-COMP:10034"/>
        <dbReference type="ChEBI" id="CHEBI:15378"/>
        <dbReference type="ChEBI" id="CHEBI:18246"/>
        <dbReference type="ChEBI" id="CHEBI:58223"/>
        <dbReference type="ChEBI" id="CHEBI:58885"/>
        <dbReference type="EC" id="2.4.1.12"/>
    </reaction>
</comment>
<dbReference type="Pfam" id="PF07238">
    <property type="entry name" value="PilZ"/>
    <property type="match status" value="1"/>
</dbReference>
<keyword evidence="8" id="KW-0135">Cellulose biosynthesis</keyword>
<feature type="domain" description="Glycosyltransferase 2-like" evidence="14">
    <location>
        <begin position="181"/>
        <end position="372"/>
    </location>
</feature>
<feature type="transmembrane region" description="Helical" evidence="12">
    <location>
        <begin position="360"/>
        <end position="378"/>
    </location>
</feature>
<feature type="transmembrane region" description="Helical" evidence="12">
    <location>
        <begin position="458"/>
        <end position="479"/>
    </location>
</feature>
<dbReference type="SUPFAM" id="SSF141371">
    <property type="entry name" value="PilZ domain-like"/>
    <property type="match status" value="1"/>
</dbReference>
<comment type="caution">
    <text evidence="15">The sequence shown here is derived from an EMBL/GenBank/DDBJ whole genome shotgun (WGS) entry which is preliminary data.</text>
</comment>
<dbReference type="RefSeq" id="WP_249333107.1">
    <property type="nucleotide sequence ID" value="NZ_JACRSY010000018.1"/>
</dbReference>
<dbReference type="PRINTS" id="PR01439">
    <property type="entry name" value="CELLSNTHASEA"/>
</dbReference>
<evidence type="ECO:0000256" key="11">
    <source>
        <dbReference type="ARBA" id="ARBA00048682"/>
    </source>
</evidence>
<dbReference type="InterPro" id="IPR029044">
    <property type="entry name" value="Nucleotide-diphossugar_trans"/>
</dbReference>
<evidence type="ECO:0000313" key="16">
    <source>
        <dbReference type="Proteomes" id="UP000655830"/>
    </source>
</evidence>
<keyword evidence="3" id="KW-1003">Cell membrane</keyword>
<dbReference type="AlphaFoldDB" id="A0A926EJN6"/>
<reference evidence="15" key="1">
    <citation type="submission" date="2020-08" db="EMBL/GenBank/DDBJ databases">
        <title>Genome public.</title>
        <authorList>
            <person name="Liu C."/>
            <person name="Sun Q."/>
        </authorList>
    </citation>
    <scope>NUCLEOTIDE SEQUENCE</scope>
    <source>
        <strain evidence="15">NSJ-12</strain>
    </source>
</reference>
<dbReference type="GO" id="GO:0006011">
    <property type="term" value="P:UDP-alpha-D-glucose metabolic process"/>
    <property type="evidence" value="ECO:0007669"/>
    <property type="project" value="InterPro"/>
</dbReference>
<evidence type="ECO:0000256" key="8">
    <source>
        <dbReference type="ARBA" id="ARBA00022916"/>
    </source>
</evidence>
<keyword evidence="7 12" id="KW-0812">Transmembrane</keyword>
<keyword evidence="16" id="KW-1185">Reference proteome</keyword>
<comment type="subcellular location">
    <subcellularLocation>
        <location evidence="1">Cell inner membrane</location>
        <topology evidence="1">Multi-pass membrane protein</topology>
    </subcellularLocation>
</comment>
<proteinExistence type="predicted"/>
<keyword evidence="5" id="KW-0328">Glycosyltransferase</keyword>
<feature type="transmembrane region" description="Helical" evidence="12">
    <location>
        <begin position="384"/>
        <end position="402"/>
    </location>
</feature>
<evidence type="ECO:0000256" key="5">
    <source>
        <dbReference type="ARBA" id="ARBA00022676"/>
    </source>
</evidence>
<dbReference type="Gene3D" id="2.40.10.220">
    <property type="entry name" value="predicted glycosyltransferase like domains"/>
    <property type="match status" value="1"/>
</dbReference>
<evidence type="ECO:0000256" key="4">
    <source>
        <dbReference type="ARBA" id="ARBA00022519"/>
    </source>
</evidence>
<feature type="domain" description="PilZ" evidence="13">
    <location>
        <begin position="519"/>
        <end position="609"/>
    </location>
</feature>
<evidence type="ECO:0000256" key="2">
    <source>
        <dbReference type="ARBA" id="ARBA00012539"/>
    </source>
</evidence>
<dbReference type="SUPFAM" id="SSF53448">
    <property type="entry name" value="Nucleotide-diphospho-sugar transferases"/>
    <property type="match status" value="1"/>
</dbReference>
<dbReference type="EC" id="2.4.1.12" evidence="2"/>
<dbReference type="GO" id="GO:0030244">
    <property type="term" value="P:cellulose biosynthetic process"/>
    <property type="evidence" value="ECO:0007669"/>
    <property type="project" value="UniProtKB-KW"/>
</dbReference>
<feature type="transmembrane region" description="Helical" evidence="12">
    <location>
        <begin position="26"/>
        <end position="44"/>
    </location>
</feature>
<dbReference type="PANTHER" id="PTHR43867">
    <property type="entry name" value="CELLULOSE SYNTHASE CATALYTIC SUBUNIT A [UDP-FORMING]"/>
    <property type="match status" value="1"/>
</dbReference>
<feature type="transmembrane region" description="Helical" evidence="12">
    <location>
        <begin position="56"/>
        <end position="78"/>
    </location>
</feature>
<keyword evidence="10 12" id="KW-0472">Membrane</keyword>
<gene>
    <name evidence="15" type="ORF">H8718_11960</name>
</gene>
<accession>A0A926EJN6</accession>
<evidence type="ECO:0000259" key="13">
    <source>
        <dbReference type="Pfam" id="PF07238"/>
    </source>
</evidence>
<sequence length="641" mass="74042">MYFCFAMLCILSTFILSKKWIKYRRVFLFTNTAIVIIYIMWRFTVIPTSSLTSFGAGIILMVAELLGLTQFLIFQYLFSRTYRLPKKTLDGFNRNQIPSVDVLICTYNEPIKLVEKTIVASLNMHYPEHKMKIYVCDDGKRKELQTLCQTYGVGYITRIGNEGAKAGNINNALKYIGGDLFAVLDADMLPTEKFLEKTVGYFIEEEVAFVQTPQFYYNQDMYQYNLKKDIPNEQDFFMRDVQEARAAINAVLHVGTNAVFRRSCVDGIGGYPTCSITEDMAVGMFLQSKGYQSVFINEVLVLGLSVTTYSDLVMQRDRWCRGNLQVIKHFNPIFTKGLTWPQRIAYIDGVLYWGSSIQKMIYILAPIMYLITHTLIIESSTQEILGYFIPFLIGQWLIFKTLSPHTRSLQWSHFYEVAMAPHISFSVIRELFALNTKFNVTPKDVVNEKAYFQFKTSLPHIIITILTLVGWGLGTYAVLQGKIAFGAYSINVIWSMYNLIGAVVSIYVAYQKPIYRSVERIKIKEDLVIELRNGKYTYRGYLKDLSERGIGIQCPLAHRMKLGKEMHIKLIDEGRKVILKGKVVRIQQDQVGLQFEDLKPDQMQAIIKIYLRNIGAYYEINKAPIYLEEYRRVQEYQYLSP</sequence>
<name>A0A926EJN6_9FIRM</name>
<dbReference type="GO" id="GO:0035438">
    <property type="term" value="F:cyclic-di-GMP binding"/>
    <property type="evidence" value="ECO:0007669"/>
    <property type="project" value="InterPro"/>
</dbReference>
<evidence type="ECO:0000256" key="7">
    <source>
        <dbReference type="ARBA" id="ARBA00022692"/>
    </source>
</evidence>
<dbReference type="InterPro" id="IPR003919">
    <property type="entry name" value="Cell_synth_A"/>
</dbReference>
<dbReference type="Proteomes" id="UP000655830">
    <property type="component" value="Unassembled WGS sequence"/>
</dbReference>
<dbReference type="PANTHER" id="PTHR43867:SF2">
    <property type="entry name" value="CELLULOSE SYNTHASE CATALYTIC SUBUNIT A [UDP-FORMING]"/>
    <property type="match status" value="1"/>
</dbReference>
<evidence type="ECO:0000259" key="14">
    <source>
        <dbReference type="Pfam" id="PF13632"/>
    </source>
</evidence>
<feature type="transmembrane region" description="Helical" evidence="12">
    <location>
        <begin position="485"/>
        <end position="510"/>
    </location>
</feature>
<evidence type="ECO:0000256" key="12">
    <source>
        <dbReference type="SAM" id="Phobius"/>
    </source>
</evidence>
<dbReference type="EMBL" id="JACRSY010000018">
    <property type="protein sequence ID" value="MBC8580240.1"/>
    <property type="molecule type" value="Genomic_DNA"/>
</dbReference>
<dbReference type="CDD" id="cd06421">
    <property type="entry name" value="CESA_CelA_like"/>
    <property type="match status" value="1"/>
</dbReference>